<evidence type="ECO:0000256" key="4">
    <source>
        <dbReference type="ARBA" id="ARBA00023002"/>
    </source>
</evidence>
<dbReference type="Pfam" id="PF00456">
    <property type="entry name" value="Transketolase_N"/>
    <property type="match status" value="1"/>
</dbReference>
<dbReference type="Pfam" id="PF22613">
    <property type="entry name" value="Transketolase_C_1"/>
    <property type="match status" value="1"/>
</dbReference>
<protein>
    <recommendedName>
        <fullName evidence="3 8">Pyruvate dehydrogenase E1 component</fullName>
        <ecNumber evidence="2 8">1.2.4.1</ecNumber>
    </recommendedName>
</protein>
<evidence type="ECO:0000256" key="9">
    <source>
        <dbReference type="PIRSR" id="PIRSR000156-1"/>
    </source>
</evidence>
<dbReference type="EC" id="1.2.4.1" evidence="2 8"/>
<accession>A0A1G6MW52</accession>
<organism evidence="13 14">
    <name type="scientific">Actinokineospora iranica</name>
    <dbReference type="NCBI Taxonomy" id="1271860"/>
    <lineage>
        <taxon>Bacteria</taxon>
        <taxon>Bacillati</taxon>
        <taxon>Actinomycetota</taxon>
        <taxon>Actinomycetes</taxon>
        <taxon>Pseudonocardiales</taxon>
        <taxon>Pseudonocardiaceae</taxon>
        <taxon>Actinokineospora</taxon>
    </lineage>
</organism>
<dbReference type="PIRSF" id="PIRSF000156">
    <property type="entry name" value="Pyruvate_dh_E1"/>
    <property type="match status" value="1"/>
</dbReference>
<dbReference type="Proteomes" id="UP000199501">
    <property type="component" value="Unassembled WGS sequence"/>
</dbReference>
<dbReference type="GO" id="GO:0000287">
    <property type="term" value="F:magnesium ion binding"/>
    <property type="evidence" value="ECO:0007669"/>
    <property type="project" value="UniProtKB-ARBA"/>
</dbReference>
<evidence type="ECO:0000256" key="8">
    <source>
        <dbReference type="PIRNR" id="PIRNR000156"/>
    </source>
</evidence>
<evidence type="ECO:0000256" key="7">
    <source>
        <dbReference type="ARBA" id="ARBA00051231"/>
    </source>
</evidence>
<dbReference type="PANTHER" id="PTHR43825:SF3">
    <property type="entry name" value="PYRUVATE DEHYDROGENASE E1 COMPONENT"/>
    <property type="match status" value="1"/>
</dbReference>
<keyword evidence="9" id="KW-0479">Metal-binding</keyword>
<dbReference type="InterPro" id="IPR004660">
    <property type="entry name" value="PDH_E1"/>
</dbReference>
<evidence type="ECO:0000313" key="14">
    <source>
        <dbReference type="Proteomes" id="UP000199501"/>
    </source>
</evidence>
<dbReference type="EMBL" id="FMZZ01000003">
    <property type="protein sequence ID" value="SDC59752.1"/>
    <property type="molecule type" value="Genomic_DNA"/>
</dbReference>
<feature type="binding site" evidence="9">
    <location>
        <position position="252"/>
    </location>
    <ligand>
        <name>Mg(2+)</name>
        <dbReference type="ChEBI" id="CHEBI:18420"/>
    </ligand>
</feature>
<comment type="catalytic activity">
    <reaction evidence="7 8">
        <text>N(6)-[(R)-lipoyl]-L-lysyl-[protein] + pyruvate + H(+) = N(6)-[(R)-S(8)-acetyldihydrolipoyl]-L-lysyl-[protein] + CO2</text>
        <dbReference type="Rhea" id="RHEA:19189"/>
        <dbReference type="Rhea" id="RHEA-COMP:10474"/>
        <dbReference type="Rhea" id="RHEA-COMP:10478"/>
        <dbReference type="ChEBI" id="CHEBI:15361"/>
        <dbReference type="ChEBI" id="CHEBI:15378"/>
        <dbReference type="ChEBI" id="CHEBI:16526"/>
        <dbReference type="ChEBI" id="CHEBI:83099"/>
        <dbReference type="ChEBI" id="CHEBI:83111"/>
        <dbReference type="EC" id="1.2.4.1"/>
    </reaction>
</comment>
<dbReference type="FunFam" id="3.40.50.970:FF:000011">
    <property type="entry name" value="Pyruvate dehydrogenase E1 component"/>
    <property type="match status" value="1"/>
</dbReference>
<dbReference type="InterPro" id="IPR005474">
    <property type="entry name" value="Transketolase_N"/>
</dbReference>
<dbReference type="RefSeq" id="WP_175482735.1">
    <property type="nucleotide sequence ID" value="NZ_FMZZ01000003.1"/>
</dbReference>
<sequence>MATQNSRPAPERVRVIRDGLAAHLPDIDPEETAEWLESFDAALSGGGQQRARYLMLRLLERARERHVGVPALTSTDYVNTIPTEREPWFPGDEEVERRYRAWIRWNAAMTVHRAQRPGVGVGGHISTYASSAALYEVGFNWFFRGKNHPGGGDQIYVQGHASPGIYARAFLEGRLSTAQLDGFRQEFSHAGPGGGLPSYPHPRLMPDFWEFPTVSMGLGPMNAIYQARFNRYLHDRGIADTADKRVWAFLGDGEMDEPESRGLIHVAANEQLDNLTFVINCNLQRLDGPVRGNGKIIQELEAFFRGAGWNVIKVIWGREWDGLLHADRDGALVNLMNTTPDGDYQTYKANDGAFVREHFFGRDPRTKELVAPMSDQEIWNLKRGGHDYRKVYAAYQAATEHHGQPTVILAKTIKGYNLGPHFEARNATHQMKKMTLDDLKLFRDTLRVPISDADLEKDPYLPPYYHPGQDAPEIQYLQERRRQLGGYLPERRTKAKALVLPGDKVYDVLKRGSGKQEVATTMAFVRLVRDLAKDSEIGPRLVPIIPDEARTFGMDSMFPTQKIYNPQGQLYTSVDASLMLSYKESEQGQILHEGINEAGSTASFTAAGTSYATHGEPMIPIYIFYSMFGFQRTGDGLWAAADQMARGFILGATAGRTTLTGEGLQHNDGHSLLLAATNPAVVAYDAAWSFEIAHIVKDGLRRMYGEQSEDVFYYLTVYNDPYQQPAEPDNLDVEGLLRGLYRYQEGPGTDGPRAQVLVSGVAMPWALKAQRLLAEEWGVGADVWSATSWAELRREAVDIERHNLLHPEAEPRVPYVTSVLADAPGPVVAVSDWMRAVPDLIRPWVPTDMLTLGTDGFGFSDTRPAARRHFLVDAESITVGVLAALAKRGEVSQDKVVEAARKYRIDDVTAAGPQTSDPGSA</sequence>
<name>A0A1G6MW52_9PSEU</name>
<dbReference type="SUPFAM" id="SSF52518">
    <property type="entry name" value="Thiamin diphosphate-binding fold (THDP-binding)"/>
    <property type="match status" value="2"/>
</dbReference>
<evidence type="ECO:0000256" key="1">
    <source>
        <dbReference type="ARBA" id="ARBA00001964"/>
    </source>
</evidence>
<comment type="cofactor">
    <cofactor evidence="9">
        <name>Mg(2+)</name>
        <dbReference type="ChEBI" id="CHEBI:18420"/>
    </cofactor>
</comment>
<dbReference type="GO" id="GO:0004739">
    <property type="term" value="F:pyruvate dehydrogenase (acetyl-transferring) activity"/>
    <property type="evidence" value="ECO:0007669"/>
    <property type="project" value="UniProtKB-EC"/>
</dbReference>
<dbReference type="SUPFAM" id="SSF52922">
    <property type="entry name" value="TK C-terminal domain-like"/>
    <property type="match status" value="1"/>
</dbReference>
<feature type="domain" description="Pyruvate dehydrogenase E1 component middle" evidence="11">
    <location>
        <begin position="503"/>
        <end position="725"/>
    </location>
</feature>
<dbReference type="InterPro" id="IPR055152">
    <property type="entry name" value="Transketolase-like_C_2"/>
</dbReference>
<dbReference type="PANTHER" id="PTHR43825">
    <property type="entry name" value="PYRUVATE DEHYDROGENASE E1 COMPONENT"/>
    <property type="match status" value="1"/>
</dbReference>
<keyword evidence="9" id="KW-0460">Magnesium</keyword>
<keyword evidence="14" id="KW-1185">Reference proteome</keyword>
<feature type="domain" description="Transketolase N-terminal" evidence="10">
    <location>
        <begin position="157"/>
        <end position="321"/>
    </location>
</feature>
<keyword evidence="5 8" id="KW-0786">Thiamine pyrophosphate</keyword>
<dbReference type="InterPro" id="IPR035807">
    <property type="entry name" value="PDC_E1_N"/>
</dbReference>
<reference evidence="14" key="1">
    <citation type="submission" date="2016-10" db="EMBL/GenBank/DDBJ databases">
        <authorList>
            <person name="Varghese N."/>
            <person name="Submissions S."/>
        </authorList>
    </citation>
    <scope>NUCLEOTIDE SEQUENCE [LARGE SCALE GENOMIC DNA]</scope>
    <source>
        <strain evidence="14">IBRC-M 10403</strain>
    </source>
</reference>
<evidence type="ECO:0000259" key="12">
    <source>
        <dbReference type="Pfam" id="PF22613"/>
    </source>
</evidence>
<dbReference type="CDD" id="cd02017">
    <property type="entry name" value="TPP_E1_EcPDC_like"/>
    <property type="match status" value="1"/>
</dbReference>
<evidence type="ECO:0000256" key="2">
    <source>
        <dbReference type="ARBA" id="ARBA00012281"/>
    </source>
</evidence>
<dbReference type="Gene3D" id="3.40.50.970">
    <property type="match status" value="2"/>
</dbReference>
<keyword evidence="6 8" id="KW-0670">Pyruvate</keyword>
<dbReference type="InterPro" id="IPR041621">
    <property type="entry name" value="PDH_E1_M"/>
</dbReference>
<dbReference type="Gene3D" id="3.40.50.920">
    <property type="match status" value="1"/>
</dbReference>
<dbReference type="Pfam" id="PF17831">
    <property type="entry name" value="PDH_E1_M"/>
    <property type="match status" value="1"/>
</dbReference>
<evidence type="ECO:0000256" key="5">
    <source>
        <dbReference type="ARBA" id="ARBA00023052"/>
    </source>
</evidence>
<proteinExistence type="predicted"/>
<dbReference type="InterPro" id="IPR029061">
    <property type="entry name" value="THDP-binding"/>
</dbReference>
<evidence type="ECO:0000256" key="6">
    <source>
        <dbReference type="ARBA" id="ARBA00023317"/>
    </source>
</evidence>
<dbReference type="InterPro" id="IPR009014">
    <property type="entry name" value="Transketo_C/PFOR_II"/>
</dbReference>
<dbReference type="STRING" id="1271860.SAMN05216174_10361"/>
<dbReference type="NCBIfam" id="TIGR00759">
    <property type="entry name" value="aceE"/>
    <property type="match status" value="1"/>
</dbReference>
<feature type="binding site" evidence="9">
    <location>
        <position position="282"/>
    </location>
    <ligand>
        <name>Mg(2+)</name>
        <dbReference type="ChEBI" id="CHEBI:18420"/>
    </ligand>
</feature>
<evidence type="ECO:0000313" key="13">
    <source>
        <dbReference type="EMBL" id="SDC59752.1"/>
    </source>
</evidence>
<feature type="domain" description="Transketolase-like C-terminal" evidence="12">
    <location>
        <begin position="739"/>
        <end position="872"/>
    </location>
</feature>
<dbReference type="InterPro" id="IPR051157">
    <property type="entry name" value="PDH/Transketolase"/>
</dbReference>
<evidence type="ECO:0000259" key="10">
    <source>
        <dbReference type="Pfam" id="PF00456"/>
    </source>
</evidence>
<comment type="function">
    <text evidence="8">Component of the pyruvate dehydrogenase (PDH) complex, that catalyzes the overall conversion of pyruvate to acetyl-CoA and CO(2).</text>
</comment>
<keyword evidence="4 8" id="KW-0560">Oxidoreductase</keyword>
<evidence type="ECO:0000256" key="3">
    <source>
        <dbReference type="ARBA" id="ARBA00017172"/>
    </source>
</evidence>
<evidence type="ECO:0000259" key="11">
    <source>
        <dbReference type="Pfam" id="PF17831"/>
    </source>
</evidence>
<feature type="binding site" evidence="9">
    <location>
        <position position="284"/>
    </location>
    <ligand>
        <name>Mg(2+)</name>
        <dbReference type="ChEBI" id="CHEBI:18420"/>
    </ligand>
</feature>
<dbReference type="AlphaFoldDB" id="A0A1G6MW52"/>
<gene>
    <name evidence="13" type="ORF">SAMN05216174_10361</name>
</gene>
<comment type="cofactor">
    <cofactor evidence="1 8">
        <name>thiamine diphosphate</name>
        <dbReference type="ChEBI" id="CHEBI:58937"/>
    </cofactor>
</comment>